<evidence type="ECO:0000256" key="4">
    <source>
        <dbReference type="ARBA" id="ARBA00022748"/>
    </source>
</evidence>
<dbReference type="Proteomes" id="UP000635316">
    <property type="component" value="Unassembled WGS sequence"/>
</dbReference>
<proteinExistence type="predicted"/>
<name>A0ABS1EAL7_9BURK</name>
<dbReference type="PANTHER" id="PTHR43499">
    <property type="entry name" value="ABC TRANSPORTER I FAMILY MEMBER 1"/>
    <property type="match status" value="1"/>
</dbReference>
<dbReference type="SUPFAM" id="SSF52540">
    <property type="entry name" value="P-loop containing nucleoside triphosphate hydrolases"/>
    <property type="match status" value="1"/>
</dbReference>
<protein>
    <submittedName>
        <fullName evidence="9">Heme ABC exporter ATP-binding protein CcmA</fullName>
    </submittedName>
</protein>
<organism evidence="9 10">
    <name type="scientific">Advenella mandrilli</name>
    <dbReference type="NCBI Taxonomy" id="2800330"/>
    <lineage>
        <taxon>Bacteria</taxon>
        <taxon>Pseudomonadati</taxon>
        <taxon>Pseudomonadota</taxon>
        <taxon>Betaproteobacteria</taxon>
        <taxon>Burkholderiales</taxon>
        <taxon>Alcaligenaceae</taxon>
    </lineage>
</organism>
<sequence length="214" mass="23825">MSPAALSVDNFSLMRGQLLLCHQWQMRLQAGQCVHLAGANGCGKTSFFQAVTGLLQPEQGDVYWHGQALAKAGNAVRRQWHYCTHDNALKEALSVTENALLAARLCRVSVTDNFLEEALQEMQLVFLADTPVLQLSQGQKRRASLLRLKLVPRPVWLLDEPFNALDEAGRHQLAHWMNRHCEKGGSVLFTSHFAWPGHLKVNHQVVFGKPGGEA</sequence>
<evidence type="ECO:0000259" key="8">
    <source>
        <dbReference type="PROSITE" id="PS50893"/>
    </source>
</evidence>
<dbReference type="InterPro" id="IPR003593">
    <property type="entry name" value="AAA+_ATPase"/>
</dbReference>
<dbReference type="RefSeq" id="WP_200235314.1">
    <property type="nucleotide sequence ID" value="NZ_JAENGP010000006.1"/>
</dbReference>
<keyword evidence="3" id="KW-0547">Nucleotide-binding</keyword>
<dbReference type="Pfam" id="PF00005">
    <property type="entry name" value="ABC_tran"/>
    <property type="match status" value="1"/>
</dbReference>
<evidence type="ECO:0000256" key="7">
    <source>
        <dbReference type="ARBA" id="ARBA00023136"/>
    </source>
</evidence>
<dbReference type="InterPro" id="IPR027417">
    <property type="entry name" value="P-loop_NTPase"/>
</dbReference>
<dbReference type="InterPro" id="IPR005895">
    <property type="entry name" value="ABC_transptr_haem_export_CcmA"/>
</dbReference>
<evidence type="ECO:0000256" key="6">
    <source>
        <dbReference type="ARBA" id="ARBA00022967"/>
    </source>
</evidence>
<evidence type="ECO:0000256" key="2">
    <source>
        <dbReference type="ARBA" id="ARBA00022475"/>
    </source>
</evidence>
<dbReference type="Gene3D" id="3.40.50.300">
    <property type="entry name" value="P-loop containing nucleotide triphosphate hydrolases"/>
    <property type="match status" value="1"/>
</dbReference>
<accession>A0ABS1EAL7</accession>
<dbReference type="EMBL" id="JAENGP010000006">
    <property type="protein sequence ID" value="MBK1780932.1"/>
    <property type="molecule type" value="Genomic_DNA"/>
</dbReference>
<dbReference type="PANTHER" id="PTHR43499:SF1">
    <property type="entry name" value="ABC TRANSPORTER I FAMILY MEMBER 1"/>
    <property type="match status" value="1"/>
</dbReference>
<evidence type="ECO:0000256" key="5">
    <source>
        <dbReference type="ARBA" id="ARBA00022840"/>
    </source>
</evidence>
<dbReference type="NCBIfam" id="TIGR01189">
    <property type="entry name" value="ccmA"/>
    <property type="match status" value="1"/>
</dbReference>
<dbReference type="GO" id="GO:0005524">
    <property type="term" value="F:ATP binding"/>
    <property type="evidence" value="ECO:0007669"/>
    <property type="project" value="UniProtKB-KW"/>
</dbReference>
<keyword evidence="5 9" id="KW-0067">ATP-binding</keyword>
<dbReference type="PROSITE" id="PS50893">
    <property type="entry name" value="ABC_TRANSPORTER_2"/>
    <property type="match status" value="1"/>
</dbReference>
<keyword evidence="1" id="KW-0813">Transport</keyword>
<feature type="domain" description="ABC transporter" evidence="8">
    <location>
        <begin position="6"/>
        <end position="214"/>
    </location>
</feature>
<keyword evidence="7" id="KW-0472">Membrane</keyword>
<evidence type="ECO:0000256" key="3">
    <source>
        <dbReference type="ARBA" id="ARBA00022741"/>
    </source>
</evidence>
<keyword evidence="4" id="KW-0201">Cytochrome c-type biogenesis</keyword>
<gene>
    <name evidence="9" type="primary">ccmA</name>
    <name evidence="9" type="ORF">JHL22_06865</name>
</gene>
<keyword evidence="2" id="KW-1003">Cell membrane</keyword>
<keyword evidence="6" id="KW-1278">Translocase</keyword>
<dbReference type="SMART" id="SM00382">
    <property type="entry name" value="AAA"/>
    <property type="match status" value="1"/>
</dbReference>
<reference evidence="9 10" key="1">
    <citation type="submission" date="2020-12" db="EMBL/GenBank/DDBJ databases">
        <authorList>
            <person name="Lu T."/>
            <person name="Wang Q."/>
            <person name="Han X."/>
        </authorList>
    </citation>
    <scope>NUCLEOTIDE SEQUENCE [LARGE SCALE GENOMIC DNA]</scope>
    <source>
        <strain evidence="9 10">WQ 585</strain>
    </source>
</reference>
<evidence type="ECO:0000256" key="1">
    <source>
        <dbReference type="ARBA" id="ARBA00022448"/>
    </source>
</evidence>
<keyword evidence="10" id="KW-1185">Reference proteome</keyword>
<evidence type="ECO:0000313" key="10">
    <source>
        <dbReference type="Proteomes" id="UP000635316"/>
    </source>
</evidence>
<evidence type="ECO:0000313" key="9">
    <source>
        <dbReference type="EMBL" id="MBK1780932.1"/>
    </source>
</evidence>
<comment type="caution">
    <text evidence="9">The sequence shown here is derived from an EMBL/GenBank/DDBJ whole genome shotgun (WGS) entry which is preliminary data.</text>
</comment>
<dbReference type="InterPro" id="IPR003439">
    <property type="entry name" value="ABC_transporter-like_ATP-bd"/>
</dbReference>